<dbReference type="PROSITE" id="PS50043">
    <property type="entry name" value="HTH_LUXR_2"/>
    <property type="match status" value="1"/>
</dbReference>
<dbReference type="SUPFAM" id="SSF46894">
    <property type="entry name" value="C-terminal effector domain of the bipartite response regulators"/>
    <property type="match status" value="1"/>
</dbReference>
<dbReference type="Pfam" id="PF00196">
    <property type="entry name" value="GerE"/>
    <property type="match status" value="1"/>
</dbReference>
<proteinExistence type="predicted"/>
<keyword evidence="1 3" id="KW-0238">DNA-binding</keyword>
<name>A0A381C769_9ENTR</name>
<dbReference type="PRINTS" id="PR00038">
    <property type="entry name" value="HTHLUXR"/>
</dbReference>
<dbReference type="InterPro" id="IPR016032">
    <property type="entry name" value="Sig_transdc_resp-reg_C-effctor"/>
</dbReference>
<protein>
    <submittedName>
        <fullName evidence="3">DNA-binding transcriptional activator BglJ</fullName>
    </submittedName>
</protein>
<dbReference type="Gene3D" id="1.10.10.10">
    <property type="entry name" value="Winged helix-like DNA-binding domain superfamily/Winged helix DNA-binding domain"/>
    <property type="match status" value="1"/>
</dbReference>
<dbReference type="SMART" id="SM00421">
    <property type="entry name" value="HTH_LUXR"/>
    <property type="match status" value="1"/>
</dbReference>
<reference evidence="3 4" key="1">
    <citation type="submission" date="2018-06" db="EMBL/GenBank/DDBJ databases">
        <authorList>
            <consortium name="Pathogen Informatics"/>
            <person name="Doyle S."/>
        </authorList>
    </citation>
    <scope>NUCLEOTIDE SEQUENCE [LARGE SCALE GENOMIC DNA]</scope>
    <source>
        <strain evidence="3 4">NCTC12119</strain>
    </source>
</reference>
<evidence type="ECO:0000259" key="2">
    <source>
        <dbReference type="PROSITE" id="PS50043"/>
    </source>
</evidence>
<dbReference type="EMBL" id="UIGI01000001">
    <property type="protein sequence ID" value="SUW63672.1"/>
    <property type="molecule type" value="Genomic_DNA"/>
</dbReference>
<dbReference type="Proteomes" id="UP000255528">
    <property type="component" value="Unassembled WGS sequence"/>
</dbReference>
<feature type="domain" description="HTH luxR-type" evidence="2">
    <location>
        <begin position="132"/>
        <end position="197"/>
    </location>
</feature>
<organism evidence="3 4">
    <name type="scientific">Buttiauxella agrestis</name>
    <dbReference type="NCBI Taxonomy" id="82977"/>
    <lineage>
        <taxon>Bacteria</taxon>
        <taxon>Pseudomonadati</taxon>
        <taxon>Pseudomonadota</taxon>
        <taxon>Gammaproteobacteria</taxon>
        <taxon>Enterobacterales</taxon>
        <taxon>Enterobacteriaceae</taxon>
        <taxon>Buttiauxella</taxon>
    </lineage>
</organism>
<dbReference type="GO" id="GO:0003677">
    <property type="term" value="F:DNA binding"/>
    <property type="evidence" value="ECO:0007669"/>
    <property type="project" value="UniProtKB-KW"/>
</dbReference>
<dbReference type="InterPro" id="IPR036388">
    <property type="entry name" value="WH-like_DNA-bd_sf"/>
</dbReference>
<dbReference type="InterPro" id="IPR000792">
    <property type="entry name" value="Tscrpt_reg_LuxR_C"/>
</dbReference>
<sequence>MLNIAIDESNTLFRKGLELFLEEVLQNVHNESVHFHDLTKINAIHADIIVKDFIAGSQFICQPILKFRSKPGLIIGIYEGGENLHHDELPLCIKNIIFIARTEPVHSARNKVSLAWRDTIAHPMGSHCNKCLQCKYRTLTPQQIMIAKSLLHGNDILKISQQLGINVKTVSAHKRHLMSKFNLKNDCELLHFLRTLKDKNQPAYLLKE</sequence>
<gene>
    <name evidence="3" type="ORF">NCTC12119_02164</name>
</gene>
<dbReference type="RefSeq" id="WP_115628372.1">
    <property type="nucleotide sequence ID" value="NZ_UIGI01000001.1"/>
</dbReference>
<accession>A0A381C769</accession>
<dbReference type="GO" id="GO:0006355">
    <property type="term" value="P:regulation of DNA-templated transcription"/>
    <property type="evidence" value="ECO:0007669"/>
    <property type="project" value="InterPro"/>
</dbReference>
<evidence type="ECO:0000256" key="1">
    <source>
        <dbReference type="ARBA" id="ARBA00023125"/>
    </source>
</evidence>
<dbReference type="AlphaFoldDB" id="A0A381C769"/>
<evidence type="ECO:0000313" key="3">
    <source>
        <dbReference type="EMBL" id="SUW63672.1"/>
    </source>
</evidence>
<evidence type="ECO:0000313" key="4">
    <source>
        <dbReference type="Proteomes" id="UP000255528"/>
    </source>
</evidence>